<name>A0ABW2DIW7_9BACT</name>
<dbReference type="InterPro" id="IPR054828">
    <property type="entry name" value="Vit_B12_bind_prot"/>
</dbReference>
<dbReference type="InterPro" id="IPR002491">
    <property type="entry name" value="ABC_transptr_periplasmic_BD"/>
</dbReference>
<dbReference type="Gene3D" id="3.40.50.1980">
    <property type="entry name" value="Nitrogenase molybdenum iron protein domain"/>
    <property type="match status" value="2"/>
</dbReference>
<dbReference type="NCBIfam" id="NF038402">
    <property type="entry name" value="TroA_like"/>
    <property type="match status" value="1"/>
</dbReference>
<dbReference type="PANTHER" id="PTHR30535">
    <property type="entry name" value="VITAMIN B12-BINDING PROTEIN"/>
    <property type="match status" value="1"/>
</dbReference>
<evidence type="ECO:0000256" key="1">
    <source>
        <dbReference type="ARBA" id="ARBA00022729"/>
    </source>
</evidence>
<dbReference type="SUPFAM" id="SSF53807">
    <property type="entry name" value="Helical backbone' metal receptor"/>
    <property type="match status" value="1"/>
</dbReference>
<dbReference type="PROSITE" id="PS50983">
    <property type="entry name" value="FE_B12_PBP"/>
    <property type="match status" value="1"/>
</dbReference>
<gene>
    <name evidence="3" type="ORF">ACFQHR_09065</name>
</gene>
<reference evidence="4" key="1">
    <citation type="journal article" date="2019" name="Int. J. Syst. Evol. Microbiol.">
        <title>The Global Catalogue of Microorganisms (GCM) 10K type strain sequencing project: providing services to taxonomists for standard genome sequencing and annotation.</title>
        <authorList>
            <consortium name="The Broad Institute Genomics Platform"/>
            <consortium name="The Broad Institute Genome Sequencing Center for Infectious Disease"/>
            <person name="Wu L."/>
            <person name="Ma J."/>
        </authorList>
    </citation>
    <scope>NUCLEOTIDE SEQUENCE [LARGE SCALE GENOMIC DNA]</scope>
    <source>
        <strain evidence="4">CGMCC 4.7393</strain>
    </source>
</reference>
<dbReference type="EMBL" id="JBHSYQ010000003">
    <property type="protein sequence ID" value="MFC6997776.1"/>
    <property type="molecule type" value="Genomic_DNA"/>
</dbReference>
<organism evidence="3 4">
    <name type="scientific">Rufibacter roseus</name>
    <dbReference type="NCBI Taxonomy" id="1567108"/>
    <lineage>
        <taxon>Bacteria</taxon>
        <taxon>Pseudomonadati</taxon>
        <taxon>Bacteroidota</taxon>
        <taxon>Cytophagia</taxon>
        <taxon>Cytophagales</taxon>
        <taxon>Hymenobacteraceae</taxon>
        <taxon>Rufibacter</taxon>
    </lineage>
</organism>
<sequence length="261" mass="29489">MNRQITLDQPPQRIVSLVPSQTELLFHLGLGEKVVGVTKFCIHPKEQTKNKTKVGGTKNFKFDVIKELKPDLIIGNKEENYQEGIEELARHYPVWMSDIYTLDDALHMMKSVGEITGTQEEATALTHSLQLQFSNLKPASPPISSAYFVWRNPYMAVGNHNFIDHLLGLCGFSNEFSHLSRYPSISAELLRETDPKLILLSSEPYPFSEKHIHEFAAICPDAVVKIVDGELFSWYGSRLLHSVPYLNNIVNEVQAHLGSTK</sequence>
<evidence type="ECO:0000259" key="2">
    <source>
        <dbReference type="PROSITE" id="PS50983"/>
    </source>
</evidence>
<dbReference type="InterPro" id="IPR050902">
    <property type="entry name" value="ABC_Transporter_SBP"/>
</dbReference>
<dbReference type="Pfam" id="PF01497">
    <property type="entry name" value="Peripla_BP_2"/>
    <property type="match status" value="1"/>
</dbReference>
<comment type="caution">
    <text evidence="3">The sequence shown here is derived from an EMBL/GenBank/DDBJ whole genome shotgun (WGS) entry which is preliminary data.</text>
</comment>
<keyword evidence="3" id="KW-0675">Receptor</keyword>
<dbReference type="RefSeq" id="WP_066618560.1">
    <property type="nucleotide sequence ID" value="NZ_JBHSYQ010000003.1"/>
</dbReference>
<dbReference type="Proteomes" id="UP001596405">
    <property type="component" value="Unassembled WGS sequence"/>
</dbReference>
<keyword evidence="4" id="KW-1185">Reference proteome</keyword>
<evidence type="ECO:0000313" key="4">
    <source>
        <dbReference type="Proteomes" id="UP001596405"/>
    </source>
</evidence>
<protein>
    <submittedName>
        <fullName evidence="3">Helical backbone metal receptor</fullName>
    </submittedName>
</protein>
<feature type="domain" description="Fe/B12 periplasmic-binding" evidence="2">
    <location>
        <begin position="13"/>
        <end position="257"/>
    </location>
</feature>
<keyword evidence="1" id="KW-0732">Signal</keyword>
<proteinExistence type="predicted"/>
<accession>A0ABW2DIW7</accession>
<evidence type="ECO:0000313" key="3">
    <source>
        <dbReference type="EMBL" id="MFC6997776.1"/>
    </source>
</evidence>
<dbReference type="PANTHER" id="PTHR30535:SF35">
    <property type="entry name" value="PERIPLASMIC BINDING PROTEIN"/>
    <property type="match status" value="1"/>
</dbReference>